<dbReference type="CDD" id="cd00130">
    <property type="entry name" value="PAS"/>
    <property type="match status" value="1"/>
</dbReference>
<evidence type="ECO:0000256" key="9">
    <source>
        <dbReference type="SAM" id="Phobius"/>
    </source>
</evidence>
<feature type="transmembrane region" description="Helical" evidence="9">
    <location>
        <begin position="119"/>
        <end position="148"/>
    </location>
</feature>
<dbReference type="InterPro" id="IPR000700">
    <property type="entry name" value="PAS-assoc_C"/>
</dbReference>
<dbReference type="Pfam" id="PF00512">
    <property type="entry name" value="HisKA"/>
    <property type="match status" value="1"/>
</dbReference>
<evidence type="ECO:0000313" key="14">
    <source>
        <dbReference type="Proteomes" id="UP000598633"/>
    </source>
</evidence>
<dbReference type="Gene3D" id="1.10.287.130">
    <property type="match status" value="1"/>
</dbReference>
<keyword evidence="5" id="KW-0547">Nucleotide-binding</keyword>
<gene>
    <name evidence="13" type="ORF">IFJ97_00480</name>
</gene>
<evidence type="ECO:0000256" key="3">
    <source>
        <dbReference type="ARBA" id="ARBA00022553"/>
    </source>
</evidence>
<feature type="transmembrane region" description="Helical" evidence="9">
    <location>
        <begin position="30"/>
        <end position="49"/>
    </location>
</feature>
<dbReference type="InterPro" id="IPR035965">
    <property type="entry name" value="PAS-like_dom_sf"/>
</dbReference>
<evidence type="ECO:0000256" key="6">
    <source>
        <dbReference type="ARBA" id="ARBA00022777"/>
    </source>
</evidence>
<evidence type="ECO:0000256" key="8">
    <source>
        <dbReference type="ARBA" id="ARBA00023012"/>
    </source>
</evidence>
<sequence length="561" mass="61244">MDGRSLETADSGGVAATAPSQFPSQNSLRWLIGLRLVVISTLFLGILLIQINSQRILPLRNFYGLILFSYGLSLIYLILYARKLSPRVQTWIQLLGDIAVVTGFVYFTGGIYSPFSFLYLTVIAVAAILMRGGGIIFAGISAVAYGLLVDLMVFEVLPVPENLTGIQIAIPVSRVLIQLLTNVVGFVLLAVLVSYLGESLRSAHSKLHEETERTKRFVALTDHVVRSVGAGIAATDLDGKLLHLNPAGLRILDIADAEAILESNIEDLIQLEDLHWGLLKTRARDRSVMRLEGTASSTALRLGMTVGPLADENNNVVGFIITFQDLSEIKVEAERQRMQERMAAVGEMAARMAHEIKNPLASISGSAQVLASAGNLNDKGQRLLHILVDESRRLSGILDGFLEYARPGAATFGPCDLSAMLRDCVNLLERSDEQRDHHRLHLKVPDELPLRGEEHLLRQIFWNLSRNALQAMPEGGELEISADRQSGRVVLQWRDNGVGMTEEIRRQAFEPFVTTRPGGTGLGLAVVYAAVAEHNGTVSIDSTPGSGTTVRVELPLHKEAA</sequence>
<dbReference type="InterPro" id="IPR000014">
    <property type="entry name" value="PAS"/>
</dbReference>
<keyword evidence="8" id="KW-0902">Two-component regulatory system</keyword>
<evidence type="ECO:0000313" key="13">
    <source>
        <dbReference type="EMBL" id="MBD3869816.1"/>
    </source>
</evidence>
<dbReference type="PROSITE" id="PS50109">
    <property type="entry name" value="HIS_KIN"/>
    <property type="match status" value="1"/>
</dbReference>
<dbReference type="PANTHER" id="PTHR43065">
    <property type="entry name" value="SENSOR HISTIDINE KINASE"/>
    <property type="match status" value="1"/>
</dbReference>
<keyword evidence="3" id="KW-0597">Phosphoprotein</keyword>
<dbReference type="SUPFAM" id="SSF55874">
    <property type="entry name" value="ATPase domain of HSP90 chaperone/DNA topoisomerase II/histidine kinase"/>
    <property type="match status" value="1"/>
</dbReference>
<evidence type="ECO:0000256" key="7">
    <source>
        <dbReference type="ARBA" id="ARBA00022840"/>
    </source>
</evidence>
<evidence type="ECO:0000256" key="5">
    <source>
        <dbReference type="ARBA" id="ARBA00022741"/>
    </source>
</evidence>
<dbReference type="SMART" id="SM00388">
    <property type="entry name" value="HisKA"/>
    <property type="match status" value="1"/>
</dbReference>
<dbReference type="CDD" id="cd00082">
    <property type="entry name" value="HisKA"/>
    <property type="match status" value="1"/>
</dbReference>
<dbReference type="InterPro" id="IPR004358">
    <property type="entry name" value="Sig_transdc_His_kin-like_C"/>
</dbReference>
<evidence type="ECO:0000256" key="1">
    <source>
        <dbReference type="ARBA" id="ARBA00000085"/>
    </source>
</evidence>
<evidence type="ECO:0000256" key="2">
    <source>
        <dbReference type="ARBA" id="ARBA00012438"/>
    </source>
</evidence>
<feature type="domain" description="PAC" evidence="12">
    <location>
        <begin position="282"/>
        <end position="338"/>
    </location>
</feature>
<dbReference type="InterPro" id="IPR036097">
    <property type="entry name" value="HisK_dim/P_sf"/>
</dbReference>
<dbReference type="SUPFAM" id="SSF47384">
    <property type="entry name" value="Homodimeric domain of signal transducing histidine kinase"/>
    <property type="match status" value="1"/>
</dbReference>
<feature type="domain" description="Histidine kinase" evidence="10">
    <location>
        <begin position="351"/>
        <end position="558"/>
    </location>
</feature>
<dbReference type="EMBL" id="JACXWA010000007">
    <property type="protein sequence ID" value="MBD3869816.1"/>
    <property type="molecule type" value="Genomic_DNA"/>
</dbReference>
<accession>A0A8J6XZF1</accession>
<dbReference type="Pfam" id="PF02518">
    <property type="entry name" value="HATPase_c"/>
    <property type="match status" value="1"/>
</dbReference>
<dbReference type="Gene3D" id="3.30.565.10">
    <property type="entry name" value="Histidine kinase-like ATPase, C-terminal domain"/>
    <property type="match status" value="1"/>
</dbReference>
<dbReference type="InterPro" id="IPR003594">
    <property type="entry name" value="HATPase_dom"/>
</dbReference>
<dbReference type="Pfam" id="PF25323">
    <property type="entry name" value="6TM_PilS"/>
    <property type="match status" value="1"/>
</dbReference>
<evidence type="ECO:0000259" key="10">
    <source>
        <dbReference type="PROSITE" id="PS50109"/>
    </source>
</evidence>
<dbReference type="InterPro" id="IPR003661">
    <property type="entry name" value="HisK_dim/P_dom"/>
</dbReference>
<organism evidence="13 14">
    <name type="scientific">Candidatus Sulfomarinibacter kjeldsenii</name>
    <dbReference type="NCBI Taxonomy" id="2885994"/>
    <lineage>
        <taxon>Bacteria</taxon>
        <taxon>Pseudomonadati</taxon>
        <taxon>Acidobacteriota</taxon>
        <taxon>Thermoanaerobaculia</taxon>
        <taxon>Thermoanaerobaculales</taxon>
        <taxon>Candidatus Sulfomarinibacteraceae</taxon>
        <taxon>Candidatus Sulfomarinibacter</taxon>
    </lineage>
</organism>
<comment type="catalytic activity">
    <reaction evidence="1">
        <text>ATP + protein L-histidine = ADP + protein N-phospho-L-histidine.</text>
        <dbReference type="EC" id="2.7.13.3"/>
    </reaction>
</comment>
<dbReference type="PROSITE" id="PS50112">
    <property type="entry name" value="PAS"/>
    <property type="match status" value="1"/>
</dbReference>
<dbReference type="PROSITE" id="PS50113">
    <property type="entry name" value="PAC"/>
    <property type="match status" value="1"/>
</dbReference>
<comment type="caution">
    <text evidence="13">The sequence shown here is derived from an EMBL/GenBank/DDBJ whole genome shotgun (WGS) entry which is preliminary data.</text>
</comment>
<protein>
    <recommendedName>
        <fullName evidence="2">histidine kinase</fullName>
        <ecNumber evidence="2">2.7.13.3</ecNumber>
    </recommendedName>
</protein>
<reference evidence="13 14" key="1">
    <citation type="submission" date="2020-08" db="EMBL/GenBank/DDBJ databases">
        <title>Acidobacteriota in marine sediments use diverse sulfur dissimilation pathways.</title>
        <authorList>
            <person name="Wasmund K."/>
        </authorList>
    </citation>
    <scope>NUCLEOTIDE SEQUENCE [LARGE SCALE GENOMIC DNA]</scope>
    <source>
        <strain evidence="13">MAG AM3-A</strain>
    </source>
</reference>
<feature type="domain" description="PAS" evidence="11">
    <location>
        <begin position="223"/>
        <end position="273"/>
    </location>
</feature>
<dbReference type="SUPFAM" id="SSF55785">
    <property type="entry name" value="PYP-like sensor domain (PAS domain)"/>
    <property type="match status" value="1"/>
</dbReference>
<dbReference type="Gene3D" id="3.30.450.20">
    <property type="entry name" value="PAS domain"/>
    <property type="match status" value="1"/>
</dbReference>
<dbReference type="InterPro" id="IPR005467">
    <property type="entry name" value="His_kinase_dom"/>
</dbReference>
<keyword evidence="9" id="KW-0472">Membrane</keyword>
<dbReference type="GO" id="GO:0005524">
    <property type="term" value="F:ATP binding"/>
    <property type="evidence" value="ECO:0007669"/>
    <property type="project" value="UniProtKB-KW"/>
</dbReference>
<dbReference type="EC" id="2.7.13.3" evidence="2"/>
<dbReference type="CDD" id="cd00075">
    <property type="entry name" value="HATPase"/>
    <property type="match status" value="1"/>
</dbReference>
<keyword evidence="4" id="KW-0808">Transferase</keyword>
<feature type="transmembrane region" description="Helical" evidence="9">
    <location>
        <begin position="61"/>
        <end position="79"/>
    </location>
</feature>
<evidence type="ECO:0000256" key="4">
    <source>
        <dbReference type="ARBA" id="ARBA00022679"/>
    </source>
</evidence>
<proteinExistence type="predicted"/>
<feature type="transmembrane region" description="Helical" evidence="9">
    <location>
        <begin position="168"/>
        <end position="196"/>
    </location>
</feature>
<dbReference type="Proteomes" id="UP000598633">
    <property type="component" value="Unassembled WGS sequence"/>
</dbReference>
<keyword evidence="9" id="KW-1133">Transmembrane helix</keyword>
<dbReference type="SMART" id="SM00387">
    <property type="entry name" value="HATPase_c"/>
    <property type="match status" value="1"/>
</dbReference>
<dbReference type="Pfam" id="PF00989">
    <property type="entry name" value="PAS"/>
    <property type="match status" value="1"/>
</dbReference>
<name>A0A8J6XZF1_9BACT</name>
<dbReference type="InterPro" id="IPR036890">
    <property type="entry name" value="HATPase_C_sf"/>
</dbReference>
<keyword evidence="9" id="KW-0812">Transmembrane</keyword>
<dbReference type="InterPro" id="IPR013767">
    <property type="entry name" value="PAS_fold"/>
</dbReference>
<feature type="transmembrane region" description="Helical" evidence="9">
    <location>
        <begin position="91"/>
        <end position="112"/>
    </location>
</feature>
<dbReference type="PANTHER" id="PTHR43065:SF10">
    <property type="entry name" value="PEROXIDE STRESS-ACTIVATED HISTIDINE KINASE MAK3"/>
    <property type="match status" value="1"/>
</dbReference>
<dbReference type="AlphaFoldDB" id="A0A8J6XZF1"/>
<evidence type="ECO:0000259" key="12">
    <source>
        <dbReference type="PROSITE" id="PS50113"/>
    </source>
</evidence>
<dbReference type="GO" id="GO:0000155">
    <property type="term" value="F:phosphorelay sensor kinase activity"/>
    <property type="evidence" value="ECO:0007669"/>
    <property type="project" value="InterPro"/>
</dbReference>
<evidence type="ECO:0000259" key="11">
    <source>
        <dbReference type="PROSITE" id="PS50112"/>
    </source>
</evidence>
<dbReference type="GO" id="GO:0006355">
    <property type="term" value="P:regulation of DNA-templated transcription"/>
    <property type="evidence" value="ECO:0007669"/>
    <property type="project" value="InterPro"/>
</dbReference>
<dbReference type="PRINTS" id="PR00344">
    <property type="entry name" value="BCTRLSENSOR"/>
</dbReference>
<keyword evidence="7" id="KW-0067">ATP-binding</keyword>
<keyword evidence="6" id="KW-0418">Kinase</keyword>